<evidence type="ECO:0000313" key="6">
    <source>
        <dbReference type="EMBL" id="NDV62789.1"/>
    </source>
</evidence>
<dbReference type="GO" id="GO:0016020">
    <property type="term" value="C:membrane"/>
    <property type="evidence" value="ECO:0007669"/>
    <property type="project" value="UniProtKB-SubCell"/>
</dbReference>
<protein>
    <recommendedName>
        <fullName evidence="8">DoxX-like protein</fullName>
    </recommendedName>
</protein>
<dbReference type="Proteomes" id="UP000478417">
    <property type="component" value="Unassembled WGS sequence"/>
</dbReference>
<organism evidence="6 7">
    <name type="scientific">Oceanipulchritudo coccoides</name>
    <dbReference type="NCBI Taxonomy" id="2706888"/>
    <lineage>
        <taxon>Bacteria</taxon>
        <taxon>Pseudomonadati</taxon>
        <taxon>Verrucomicrobiota</taxon>
        <taxon>Opitutia</taxon>
        <taxon>Puniceicoccales</taxon>
        <taxon>Oceanipulchritudinaceae</taxon>
        <taxon>Oceanipulchritudo</taxon>
    </lineage>
</organism>
<evidence type="ECO:0000256" key="5">
    <source>
        <dbReference type="SAM" id="Phobius"/>
    </source>
</evidence>
<evidence type="ECO:0008006" key="8">
    <source>
        <dbReference type="Google" id="ProtNLM"/>
    </source>
</evidence>
<dbReference type="AlphaFoldDB" id="A0A6B2M3K3"/>
<reference evidence="6 7" key="1">
    <citation type="submission" date="2020-02" db="EMBL/GenBank/DDBJ databases">
        <title>Albibacoteraceae fam. nov., the first described family within the subdivision 4 Verrucomicrobia.</title>
        <authorList>
            <person name="Xi F."/>
        </authorList>
    </citation>
    <scope>NUCLEOTIDE SEQUENCE [LARGE SCALE GENOMIC DNA]</scope>
    <source>
        <strain evidence="6 7">CK1056</strain>
    </source>
</reference>
<evidence type="ECO:0000256" key="1">
    <source>
        <dbReference type="ARBA" id="ARBA00004141"/>
    </source>
</evidence>
<dbReference type="RefSeq" id="WP_163965289.1">
    <property type="nucleotide sequence ID" value="NZ_JAAGNX010000002.1"/>
</dbReference>
<name>A0A6B2M3K3_9BACT</name>
<comment type="caution">
    <text evidence="6">The sequence shown here is derived from an EMBL/GenBank/DDBJ whole genome shotgun (WGS) entry which is preliminary data.</text>
</comment>
<dbReference type="InterPro" id="IPR032808">
    <property type="entry name" value="DoxX"/>
</dbReference>
<evidence type="ECO:0000313" key="7">
    <source>
        <dbReference type="Proteomes" id="UP000478417"/>
    </source>
</evidence>
<keyword evidence="4 5" id="KW-0472">Membrane</keyword>
<evidence type="ECO:0000256" key="4">
    <source>
        <dbReference type="ARBA" id="ARBA00023136"/>
    </source>
</evidence>
<proteinExistence type="predicted"/>
<evidence type="ECO:0000256" key="2">
    <source>
        <dbReference type="ARBA" id="ARBA00022692"/>
    </source>
</evidence>
<keyword evidence="7" id="KW-1185">Reference proteome</keyword>
<feature type="transmembrane region" description="Helical" evidence="5">
    <location>
        <begin position="67"/>
        <end position="84"/>
    </location>
</feature>
<evidence type="ECO:0000256" key="3">
    <source>
        <dbReference type="ARBA" id="ARBA00022989"/>
    </source>
</evidence>
<feature type="transmembrane region" description="Helical" evidence="5">
    <location>
        <begin position="6"/>
        <end position="28"/>
    </location>
</feature>
<dbReference type="EMBL" id="JAAGNX010000002">
    <property type="protein sequence ID" value="NDV62789.1"/>
    <property type="molecule type" value="Genomic_DNA"/>
</dbReference>
<feature type="transmembrane region" description="Helical" evidence="5">
    <location>
        <begin position="96"/>
        <end position="113"/>
    </location>
</feature>
<keyword evidence="3 5" id="KW-1133">Transmembrane helix</keyword>
<comment type="subcellular location">
    <subcellularLocation>
        <location evidence="1">Membrane</location>
        <topology evidence="1">Multi-pass membrane protein</topology>
    </subcellularLocation>
</comment>
<keyword evidence="2 5" id="KW-0812">Transmembrane</keyword>
<accession>A0A6B2M3K3</accession>
<sequence>MTILNLLITFSGVSFLFYGISCLVTPYMKNEFARYGLADHRVVTGLLEIAGAAGLFLGLLFPIIGTLASGGLSLLMLLGFLVRLKIKDGFIRSFPALLYMALNLYILISFLNME</sequence>
<gene>
    <name evidence="6" type="ORF">G0Q06_10035</name>
</gene>
<dbReference type="Pfam" id="PF13564">
    <property type="entry name" value="DoxX_2"/>
    <property type="match status" value="1"/>
</dbReference>